<keyword evidence="1" id="KW-0378">Hydrolase</keyword>
<name>A0ABT6FVJ5_9FLAO</name>
<reference evidence="1" key="1">
    <citation type="submission" date="2022-11" db="EMBL/GenBank/DDBJ databases">
        <title>High-quality draft genome sequence of Galbibacter sp. strain CMA-7.</title>
        <authorList>
            <person name="Wei L."/>
            <person name="Dong C."/>
            <person name="Shao Z."/>
        </authorList>
    </citation>
    <scope>NUCLEOTIDE SEQUENCE</scope>
    <source>
        <strain evidence="1">CMA-7</strain>
    </source>
</reference>
<dbReference type="InterPro" id="IPR023214">
    <property type="entry name" value="HAD_sf"/>
</dbReference>
<dbReference type="NCBIfam" id="TIGR01484">
    <property type="entry name" value="HAD-SF-IIB"/>
    <property type="match status" value="1"/>
</dbReference>
<dbReference type="Gene3D" id="3.40.50.1000">
    <property type="entry name" value="HAD superfamily/HAD-like"/>
    <property type="match status" value="1"/>
</dbReference>
<dbReference type="InterPro" id="IPR036412">
    <property type="entry name" value="HAD-like_sf"/>
</dbReference>
<dbReference type="Pfam" id="PF08282">
    <property type="entry name" value="Hydrolase_3"/>
    <property type="match status" value="1"/>
</dbReference>
<dbReference type="NCBIfam" id="TIGR00099">
    <property type="entry name" value="Cof-subfamily"/>
    <property type="match status" value="1"/>
</dbReference>
<dbReference type="InterPro" id="IPR000150">
    <property type="entry name" value="Cof"/>
</dbReference>
<comment type="caution">
    <text evidence="1">The sequence shown here is derived from an EMBL/GenBank/DDBJ whole genome shotgun (WGS) entry which is preliminary data.</text>
</comment>
<dbReference type="SUPFAM" id="SSF56784">
    <property type="entry name" value="HAD-like"/>
    <property type="match status" value="1"/>
</dbReference>
<dbReference type="PANTHER" id="PTHR10000:SF8">
    <property type="entry name" value="HAD SUPERFAMILY HYDROLASE-LIKE, TYPE 3"/>
    <property type="match status" value="1"/>
</dbReference>
<dbReference type="EMBL" id="JAPMUA010000006">
    <property type="protein sequence ID" value="MDG3587296.1"/>
    <property type="molecule type" value="Genomic_DNA"/>
</dbReference>
<gene>
    <name evidence="1" type="ORF">OSR52_15605</name>
</gene>
<organism evidence="1 2">
    <name type="scientific">Galbibacter pacificus</name>
    <dbReference type="NCBI Taxonomy" id="2996052"/>
    <lineage>
        <taxon>Bacteria</taxon>
        <taxon>Pseudomonadati</taxon>
        <taxon>Bacteroidota</taxon>
        <taxon>Flavobacteriia</taxon>
        <taxon>Flavobacteriales</taxon>
        <taxon>Flavobacteriaceae</taxon>
        <taxon>Galbibacter</taxon>
    </lineage>
</organism>
<evidence type="ECO:0000313" key="1">
    <source>
        <dbReference type="EMBL" id="MDG3587296.1"/>
    </source>
</evidence>
<dbReference type="SFLD" id="SFLDG01140">
    <property type="entry name" value="C2.B:_Phosphomannomutase_and_P"/>
    <property type="match status" value="1"/>
</dbReference>
<protein>
    <submittedName>
        <fullName evidence="1">HAD family hydrolase</fullName>
    </submittedName>
</protein>
<dbReference type="Proteomes" id="UP001153642">
    <property type="component" value="Unassembled WGS sequence"/>
</dbReference>
<evidence type="ECO:0000313" key="2">
    <source>
        <dbReference type="Proteomes" id="UP001153642"/>
    </source>
</evidence>
<dbReference type="CDD" id="cd07516">
    <property type="entry name" value="HAD_Pase"/>
    <property type="match status" value="1"/>
</dbReference>
<dbReference type="GO" id="GO:0016787">
    <property type="term" value="F:hydrolase activity"/>
    <property type="evidence" value="ECO:0007669"/>
    <property type="project" value="UniProtKB-KW"/>
</dbReference>
<dbReference type="InterPro" id="IPR006379">
    <property type="entry name" value="HAD-SF_hydro_IIB"/>
</dbReference>
<keyword evidence="2" id="KW-1185">Reference proteome</keyword>
<dbReference type="Gene3D" id="3.30.1240.10">
    <property type="match status" value="1"/>
</dbReference>
<accession>A0ABT6FVJ5</accession>
<proteinExistence type="predicted"/>
<dbReference type="PANTHER" id="PTHR10000">
    <property type="entry name" value="PHOSPHOSERINE PHOSPHATASE"/>
    <property type="match status" value="1"/>
</dbReference>
<dbReference type="SFLD" id="SFLDS00003">
    <property type="entry name" value="Haloacid_Dehalogenase"/>
    <property type="match status" value="1"/>
</dbReference>
<dbReference type="RefSeq" id="WP_277900994.1">
    <property type="nucleotide sequence ID" value="NZ_JAPMUA010000006.1"/>
</dbReference>
<sequence length="272" mass="30860">MYKIIFSDIDGTLLGPKRELTKPTIKEIQKLKNKIPIILVSSRMPRQMYHLQEELDILELPLIAFNGAYVVQNKKVIHSTEIPVGIIEKLVNENEKNGPDKIHISLFNADDWYVDSMDYWALREETNTKTSPEVKTNKDVVSLWKSKGKGAHKIMCMGDKDKIDAIYTYLEENYGAVLHLYRSKETYIEIANKEVSKLTGINKLLNCCYPDFTLEETVAFGDNYNDVEMIAAVGCGVAVANARKEVLSVAKAVTEHHKEDGVAIYLKKLFNS</sequence>